<evidence type="ECO:0000256" key="8">
    <source>
        <dbReference type="ARBA" id="ARBA00047450"/>
    </source>
</evidence>
<comment type="catalytic activity">
    <reaction evidence="1">
        <text>(9Z)-octadecenamide + H2O = (9Z)-octadecenoate + NH4(+)</text>
        <dbReference type="Rhea" id="RHEA:26506"/>
        <dbReference type="ChEBI" id="CHEBI:15377"/>
        <dbReference type="ChEBI" id="CHEBI:28938"/>
        <dbReference type="ChEBI" id="CHEBI:30823"/>
        <dbReference type="ChEBI" id="CHEBI:116314"/>
        <dbReference type="EC" id="3.5.1.99"/>
    </reaction>
    <physiologicalReaction direction="left-to-right" evidence="1">
        <dbReference type="Rhea" id="RHEA:26507"/>
    </physiologicalReaction>
</comment>
<comment type="catalytic activity">
    <reaction evidence="15">
        <text>N-docosanoyl-ethanolamine + H2O = docosanoate + ethanolamine</text>
        <dbReference type="Rhea" id="RHEA:63128"/>
        <dbReference type="ChEBI" id="CHEBI:15377"/>
        <dbReference type="ChEBI" id="CHEBI:23858"/>
        <dbReference type="ChEBI" id="CHEBI:57603"/>
        <dbReference type="ChEBI" id="CHEBI:146186"/>
    </reaction>
    <physiologicalReaction direction="left-to-right" evidence="15">
        <dbReference type="Rhea" id="RHEA:63129"/>
    </physiologicalReaction>
</comment>
<protein>
    <recommendedName>
        <fullName evidence="3">fatty acid amide hydrolase</fullName>
        <ecNumber evidence="3">3.5.1.99</ecNumber>
    </recommendedName>
    <alternativeName>
        <fullName evidence="17">Anandamide amidohydrolase 1</fullName>
    </alternativeName>
</protein>
<evidence type="ECO:0000256" key="15">
    <source>
        <dbReference type="ARBA" id="ARBA00052458"/>
    </source>
</evidence>
<comment type="catalytic activity">
    <reaction evidence="8">
        <text>(9Z)-octadecenoate + glycine = N-(9Z-octadecenoyl)glycine + H2O</text>
        <dbReference type="Rhea" id="RHEA:51316"/>
        <dbReference type="ChEBI" id="CHEBI:15377"/>
        <dbReference type="ChEBI" id="CHEBI:30823"/>
        <dbReference type="ChEBI" id="CHEBI:57305"/>
        <dbReference type="ChEBI" id="CHEBI:133992"/>
    </reaction>
    <physiologicalReaction direction="right-to-left" evidence="8">
        <dbReference type="Rhea" id="RHEA:51318"/>
    </physiologicalReaction>
</comment>
<evidence type="ECO:0000256" key="19">
    <source>
        <dbReference type="PIRSR" id="PIRSR001221-2"/>
    </source>
</evidence>
<evidence type="ECO:0000256" key="17">
    <source>
        <dbReference type="ARBA" id="ARBA00077216"/>
    </source>
</evidence>
<feature type="binding site" evidence="19">
    <location>
        <position position="214"/>
    </location>
    <ligand>
        <name>substrate</name>
    </ligand>
</feature>
<evidence type="ECO:0000313" key="21">
    <source>
        <dbReference type="EMBL" id="CAI5447777.1"/>
    </source>
</evidence>
<dbReference type="GO" id="GO:0004040">
    <property type="term" value="F:amidase activity"/>
    <property type="evidence" value="ECO:0007669"/>
    <property type="project" value="TreeGrafter"/>
</dbReference>
<dbReference type="InterPro" id="IPR020556">
    <property type="entry name" value="Amidase_CS"/>
</dbReference>
<accession>A0A9P1N4Q8</accession>
<evidence type="ECO:0000256" key="18">
    <source>
        <dbReference type="PIRSR" id="PIRSR001221-1"/>
    </source>
</evidence>
<comment type="catalytic activity">
    <reaction evidence="13">
        <text>N-(9Z-hexadecenoyl) ethanolamine + H2O = (9Z)-hexadecenoate + ethanolamine</text>
        <dbReference type="Rhea" id="RHEA:35563"/>
        <dbReference type="ChEBI" id="CHEBI:15377"/>
        <dbReference type="ChEBI" id="CHEBI:32372"/>
        <dbReference type="ChEBI" id="CHEBI:57603"/>
        <dbReference type="ChEBI" id="CHEBI:71465"/>
    </reaction>
    <physiologicalReaction direction="left-to-right" evidence="13">
        <dbReference type="Rhea" id="RHEA:35564"/>
    </physiologicalReaction>
</comment>
<dbReference type="InterPro" id="IPR052096">
    <property type="entry name" value="Endocannabinoid_amidase"/>
</dbReference>
<keyword evidence="6" id="KW-0442">Lipid degradation</keyword>
<evidence type="ECO:0000256" key="7">
    <source>
        <dbReference type="ARBA" id="ARBA00023098"/>
    </source>
</evidence>
<evidence type="ECO:0000256" key="12">
    <source>
        <dbReference type="ARBA" id="ARBA00050992"/>
    </source>
</evidence>
<evidence type="ECO:0000256" key="16">
    <source>
        <dbReference type="ARBA" id="ARBA00052709"/>
    </source>
</evidence>
<dbReference type="InterPro" id="IPR023631">
    <property type="entry name" value="Amidase_dom"/>
</dbReference>
<dbReference type="EC" id="3.5.1.99" evidence="3"/>
<keyword evidence="7" id="KW-0443">Lipid metabolism</keyword>
<evidence type="ECO:0000256" key="9">
    <source>
        <dbReference type="ARBA" id="ARBA00048052"/>
    </source>
</evidence>
<comment type="caution">
    <text evidence="21">The sequence shown here is derived from an EMBL/GenBank/DDBJ whole genome shotgun (WGS) entry which is preliminary data.</text>
</comment>
<dbReference type="PANTHER" id="PTHR45847:SF10">
    <property type="entry name" value="FATTY ACID AMIDE HYDROLASE 1"/>
    <property type="match status" value="1"/>
</dbReference>
<feature type="active site" description="Charge relay system" evidence="18">
    <location>
        <position position="139"/>
    </location>
</feature>
<dbReference type="Proteomes" id="UP001152747">
    <property type="component" value="Unassembled WGS sequence"/>
</dbReference>
<comment type="catalytic activity">
    <reaction evidence="16">
        <text>N-(5Z,8Z,11Z,14Z)-eicosatetraenoyl-glycine + H2O = (5Z,8Z,11Z,14Z)-eicosatetraenoate + glycine</text>
        <dbReference type="Rhea" id="RHEA:64108"/>
        <dbReference type="ChEBI" id="CHEBI:15377"/>
        <dbReference type="ChEBI" id="CHEBI:32395"/>
        <dbReference type="ChEBI" id="CHEBI:57305"/>
        <dbReference type="ChEBI" id="CHEBI:59002"/>
    </reaction>
    <physiologicalReaction direction="left-to-right" evidence="16">
        <dbReference type="Rhea" id="RHEA:64109"/>
    </physiologicalReaction>
</comment>
<evidence type="ECO:0000313" key="22">
    <source>
        <dbReference type="Proteomes" id="UP001152747"/>
    </source>
</evidence>
<dbReference type="PIRSF" id="PIRSF001221">
    <property type="entry name" value="Amidase_fungi"/>
    <property type="match status" value="1"/>
</dbReference>
<dbReference type="PANTHER" id="PTHR45847">
    <property type="entry name" value="FATTY ACID AMIDE HYDROLASE"/>
    <property type="match status" value="1"/>
</dbReference>
<dbReference type="Pfam" id="PF01425">
    <property type="entry name" value="Amidase"/>
    <property type="match status" value="1"/>
</dbReference>
<comment type="similarity">
    <text evidence="2">Belongs to the amidase family.</text>
</comment>
<gene>
    <name evidence="21" type="ORF">CAMP_LOCUS10414</name>
</gene>
<evidence type="ECO:0000256" key="6">
    <source>
        <dbReference type="ARBA" id="ARBA00022963"/>
    </source>
</evidence>
<evidence type="ECO:0000256" key="4">
    <source>
        <dbReference type="ARBA" id="ARBA00022553"/>
    </source>
</evidence>
<comment type="catalytic activity">
    <reaction evidence="11">
        <text>N-(5Z,8Z,11Z,14Z-eicosatetraenoyl)-L-serine + H2O = (5Z,8Z,11Z,14Z)-eicosatetraenoate + L-serine</text>
        <dbReference type="Rhea" id="RHEA:64116"/>
        <dbReference type="ChEBI" id="CHEBI:15377"/>
        <dbReference type="ChEBI" id="CHEBI:32395"/>
        <dbReference type="ChEBI" id="CHEBI:33384"/>
        <dbReference type="ChEBI" id="CHEBI:149697"/>
    </reaction>
    <physiologicalReaction direction="left-to-right" evidence="11">
        <dbReference type="Rhea" id="RHEA:64117"/>
    </physiologicalReaction>
</comment>
<organism evidence="21 22">
    <name type="scientific">Caenorhabditis angaria</name>
    <dbReference type="NCBI Taxonomy" id="860376"/>
    <lineage>
        <taxon>Eukaryota</taxon>
        <taxon>Metazoa</taxon>
        <taxon>Ecdysozoa</taxon>
        <taxon>Nematoda</taxon>
        <taxon>Chromadorea</taxon>
        <taxon>Rhabditida</taxon>
        <taxon>Rhabditina</taxon>
        <taxon>Rhabditomorpha</taxon>
        <taxon>Rhabditoidea</taxon>
        <taxon>Rhabditidae</taxon>
        <taxon>Peloderinae</taxon>
        <taxon>Caenorhabditis</taxon>
    </lineage>
</organism>
<name>A0A9P1N4Q8_9PELO</name>
<reference evidence="21" key="1">
    <citation type="submission" date="2022-11" db="EMBL/GenBank/DDBJ databases">
        <authorList>
            <person name="Kikuchi T."/>
        </authorList>
    </citation>
    <scope>NUCLEOTIDE SEQUENCE</scope>
    <source>
        <strain evidence="21">PS1010</strain>
    </source>
</reference>
<comment type="catalytic activity">
    <reaction evidence="9">
        <text>N-(9Z-octadecenoyl) ethanolamine + H2O = ethanolamine + (9Z)-octadecenoate</text>
        <dbReference type="Rhea" id="RHEA:45060"/>
        <dbReference type="ChEBI" id="CHEBI:15377"/>
        <dbReference type="ChEBI" id="CHEBI:30823"/>
        <dbReference type="ChEBI" id="CHEBI:57603"/>
        <dbReference type="ChEBI" id="CHEBI:71466"/>
    </reaction>
    <physiologicalReaction direction="left-to-right" evidence="9">
        <dbReference type="Rhea" id="RHEA:45061"/>
    </physiologicalReaction>
</comment>
<sequence length="571" mass="63920">MILIFLLAVAGAAAYYLYFEHGRKEIRQKLSILVEKRREESRQNIERARKVGEKVDPATRDHIGSLDFDHLRLELQAGTISCIDTLRTYFYKAVIAHEKTNAICMFIEESEEWAEEWDKKAKEPGFVKPALFGIPLSLKECIMIKGYDQTRGFVQDAFHPATSDSLQVTHFKNLGLIPFCTTNVPQSLLSYNCCNPLYGTTTHPLDKSRTPGGSSGGESALLAAGGSILGMGGDVGGSVRIPCHFTGTAAIKPSKMRFAHRGGGSSVPGKPLIDANDGPMARDVKTNVEFLRNVWADAYQSSVDPYCPPVLWNEDLYSSAKPLRIGYYIDDGWFTPTPAIQRGVLEAKQILEEKGHTLIPFKPPRVEEAMQMYYRAVCLDGGQYILRKLLKDLIEPTITTQVTLWMVPIWLQRLLSYPMSLVFPRLSVLMKALTRDTFELREAYAGIEGYREQFVELMFADNLDVLLCPPQIMPAPQHDIPSKLVSGVSYTCLFNLLDYAAGVVPITHVTKKDDADLEDYPETDQWYKLAKKATKGAIGMPIGVQIAAPPYREEVVLRAMRDIEIAVEQRK</sequence>
<keyword evidence="4" id="KW-0597">Phosphoprotein</keyword>
<dbReference type="PROSITE" id="PS00571">
    <property type="entry name" value="AMIDASES"/>
    <property type="match status" value="1"/>
</dbReference>
<dbReference type="InterPro" id="IPR036928">
    <property type="entry name" value="AS_sf"/>
</dbReference>
<feature type="active site" description="Acyl-ester intermediate" evidence="18">
    <location>
        <position position="238"/>
    </location>
</feature>
<comment type="catalytic activity">
    <reaction evidence="12">
        <text>N-(15Z-tetracosenoyl)-ethanolamine + H2O = (15Z)-tetracosenoate + ethanolamine</text>
        <dbReference type="Rhea" id="RHEA:63144"/>
        <dbReference type="ChEBI" id="CHEBI:15377"/>
        <dbReference type="ChEBI" id="CHEBI:32392"/>
        <dbReference type="ChEBI" id="CHEBI:57603"/>
        <dbReference type="ChEBI" id="CHEBI:146187"/>
    </reaction>
    <physiologicalReaction direction="left-to-right" evidence="12">
        <dbReference type="Rhea" id="RHEA:63145"/>
    </physiologicalReaction>
</comment>
<feature type="binding site" evidence="19">
    <location>
        <position position="188"/>
    </location>
    <ligand>
        <name>substrate</name>
    </ligand>
</feature>
<dbReference type="Gene3D" id="3.90.1300.10">
    <property type="entry name" value="Amidase signature (AS) domain"/>
    <property type="match status" value="1"/>
</dbReference>
<feature type="domain" description="Amidase" evidence="20">
    <location>
        <begin position="85"/>
        <end position="557"/>
    </location>
</feature>
<evidence type="ECO:0000256" key="1">
    <source>
        <dbReference type="ARBA" id="ARBA00000208"/>
    </source>
</evidence>
<dbReference type="EMBL" id="CANHGI010000004">
    <property type="protein sequence ID" value="CAI5447777.1"/>
    <property type="molecule type" value="Genomic_DNA"/>
</dbReference>
<keyword evidence="5" id="KW-0378">Hydrolase</keyword>
<comment type="catalytic activity">
    <reaction evidence="14">
        <text>N-octadecanoyl ethanolamine + H2O = octadecanoate + ethanolamine</text>
        <dbReference type="Rhea" id="RHEA:63124"/>
        <dbReference type="ChEBI" id="CHEBI:15377"/>
        <dbReference type="ChEBI" id="CHEBI:25629"/>
        <dbReference type="ChEBI" id="CHEBI:57603"/>
        <dbReference type="ChEBI" id="CHEBI:85299"/>
    </reaction>
    <physiologicalReaction direction="left-to-right" evidence="14">
        <dbReference type="Rhea" id="RHEA:63125"/>
    </physiologicalReaction>
</comment>
<feature type="binding site" evidence="19">
    <location>
        <begin position="235"/>
        <end position="238"/>
    </location>
    <ligand>
        <name>substrate</name>
    </ligand>
</feature>
<keyword evidence="22" id="KW-1185">Reference proteome</keyword>
<dbReference type="AlphaFoldDB" id="A0A9P1N4Q8"/>
<evidence type="ECO:0000256" key="10">
    <source>
        <dbReference type="ARBA" id="ARBA00048606"/>
    </source>
</evidence>
<evidence type="ECO:0000256" key="2">
    <source>
        <dbReference type="ARBA" id="ARBA00009199"/>
    </source>
</evidence>
<comment type="catalytic activity">
    <reaction evidence="10">
        <text>N-(5Z,8Z,11Z,14Z-eicosatetraenoyl)-ethanolamine + H2O = ethanolamine + (5Z,8Z,11Z,14Z)-eicosatetraenoate</text>
        <dbReference type="Rhea" id="RHEA:26136"/>
        <dbReference type="ChEBI" id="CHEBI:2700"/>
        <dbReference type="ChEBI" id="CHEBI:15377"/>
        <dbReference type="ChEBI" id="CHEBI:32395"/>
        <dbReference type="ChEBI" id="CHEBI:57603"/>
        <dbReference type="EC" id="3.5.1.99"/>
    </reaction>
    <physiologicalReaction direction="left-to-right" evidence="10">
        <dbReference type="Rhea" id="RHEA:26137"/>
    </physiologicalReaction>
</comment>
<evidence type="ECO:0000259" key="20">
    <source>
        <dbReference type="Pfam" id="PF01425"/>
    </source>
</evidence>
<evidence type="ECO:0000256" key="14">
    <source>
        <dbReference type="ARBA" id="ARBA00051454"/>
    </source>
</evidence>
<dbReference type="SUPFAM" id="SSF75304">
    <property type="entry name" value="Amidase signature (AS) enzymes"/>
    <property type="match status" value="1"/>
</dbReference>
<dbReference type="OrthoDB" id="6428749at2759"/>
<feature type="active site" description="Charge relay system" evidence="18">
    <location>
        <position position="214"/>
    </location>
</feature>
<evidence type="ECO:0000256" key="5">
    <source>
        <dbReference type="ARBA" id="ARBA00022801"/>
    </source>
</evidence>
<dbReference type="GO" id="GO:0017064">
    <property type="term" value="F:fatty acid amide hydrolase activity"/>
    <property type="evidence" value="ECO:0007669"/>
    <property type="project" value="UniProtKB-EC"/>
</dbReference>
<proteinExistence type="inferred from homology"/>
<evidence type="ECO:0000256" key="3">
    <source>
        <dbReference type="ARBA" id="ARBA00012112"/>
    </source>
</evidence>
<dbReference type="GO" id="GO:0009062">
    <property type="term" value="P:fatty acid catabolic process"/>
    <property type="evidence" value="ECO:0007669"/>
    <property type="project" value="TreeGrafter"/>
</dbReference>
<evidence type="ECO:0000256" key="13">
    <source>
        <dbReference type="ARBA" id="ARBA00051346"/>
    </source>
</evidence>
<evidence type="ECO:0000256" key="11">
    <source>
        <dbReference type="ARBA" id="ARBA00050294"/>
    </source>
</evidence>
<dbReference type="FunFam" id="3.90.1300.10:FF:000001">
    <property type="entry name" value="Fatty-acid amide hydrolase 1"/>
    <property type="match status" value="1"/>
</dbReference>